<accession>A0A067PT84</accession>
<reference evidence="2" key="1">
    <citation type="journal article" date="2014" name="Proc. Natl. Acad. Sci. U.S.A.">
        <title>Extensive sampling of basidiomycete genomes demonstrates inadequacy of the white-rot/brown-rot paradigm for wood decay fungi.</title>
        <authorList>
            <person name="Riley R."/>
            <person name="Salamov A.A."/>
            <person name="Brown D.W."/>
            <person name="Nagy L.G."/>
            <person name="Floudas D."/>
            <person name="Held B.W."/>
            <person name="Levasseur A."/>
            <person name="Lombard V."/>
            <person name="Morin E."/>
            <person name="Otillar R."/>
            <person name="Lindquist E.A."/>
            <person name="Sun H."/>
            <person name="LaButti K.M."/>
            <person name="Schmutz J."/>
            <person name="Jabbour D."/>
            <person name="Luo H."/>
            <person name="Baker S.E."/>
            <person name="Pisabarro A.G."/>
            <person name="Walton J.D."/>
            <person name="Blanchette R.A."/>
            <person name="Henrissat B."/>
            <person name="Martin F."/>
            <person name="Cullen D."/>
            <person name="Hibbett D.S."/>
            <person name="Grigoriev I.V."/>
        </authorList>
    </citation>
    <scope>NUCLEOTIDE SEQUENCE [LARGE SCALE GENOMIC DNA]</scope>
    <source>
        <strain evidence="2">MUCL 33604</strain>
    </source>
</reference>
<evidence type="ECO:0000313" key="2">
    <source>
        <dbReference type="Proteomes" id="UP000027265"/>
    </source>
</evidence>
<sequence length="54" mass="6410">MSKKPSLTEQLKEVQRQLHETEKKHWVKKTIGEEVEQMQMQLWNGRCVKFIAAA</sequence>
<dbReference type="AlphaFoldDB" id="A0A067PT84"/>
<evidence type="ECO:0000313" key="1">
    <source>
        <dbReference type="EMBL" id="KDQ54492.1"/>
    </source>
</evidence>
<dbReference type="HOGENOM" id="CLU_3050629_0_0_1"/>
<organism evidence="1 2">
    <name type="scientific">Jaapia argillacea MUCL 33604</name>
    <dbReference type="NCBI Taxonomy" id="933084"/>
    <lineage>
        <taxon>Eukaryota</taxon>
        <taxon>Fungi</taxon>
        <taxon>Dikarya</taxon>
        <taxon>Basidiomycota</taxon>
        <taxon>Agaricomycotina</taxon>
        <taxon>Agaricomycetes</taxon>
        <taxon>Agaricomycetidae</taxon>
        <taxon>Jaapiales</taxon>
        <taxon>Jaapiaceae</taxon>
        <taxon>Jaapia</taxon>
    </lineage>
</organism>
<gene>
    <name evidence="1" type="ORF">JAAARDRAFT_196413</name>
</gene>
<dbReference type="Proteomes" id="UP000027265">
    <property type="component" value="Unassembled WGS sequence"/>
</dbReference>
<dbReference type="EMBL" id="KL197728">
    <property type="protein sequence ID" value="KDQ54492.1"/>
    <property type="molecule type" value="Genomic_DNA"/>
</dbReference>
<name>A0A067PT84_9AGAM</name>
<protein>
    <submittedName>
        <fullName evidence="1">Uncharacterized protein</fullName>
    </submittedName>
</protein>
<keyword evidence="2" id="KW-1185">Reference proteome</keyword>
<proteinExistence type="predicted"/>
<dbReference type="InParanoid" id="A0A067PT84"/>